<dbReference type="EMBL" id="RDFA01000001">
    <property type="protein sequence ID" value="RXK51309.1"/>
    <property type="molecule type" value="Genomic_DNA"/>
</dbReference>
<dbReference type="RefSeq" id="WP_129067175.1">
    <property type="nucleotide sequence ID" value="NZ_RDFA01000001.1"/>
</dbReference>
<keyword evidence="2" id="KW-1185">Reference proteome</keyword>
<accession>A0A498KZ11</accession>
<organism evidence="1 2">
    <name type="scientific">Halorientalis pallida</name>
    <dbReference type="NCBI Taxonomy" id="2479928"/>
    <lineage>
        <taxon>Archaea</taxon>
        <taxon>Methanobacteriati</taxon>
        <taxon>Methanobacteriota</taxon>
        <taxon>Stenosarchaea group</taxon>
        <taxon>Halobacteria</taxon>
        <taxon>Halobacteriales</taxon>
        <taxon>Haloarculaceae</taxon>
        <taxon>Halorientalis</taxon>
    </lineage>
</organism>
<proteinExistence type="predicted"/>
<protein>
    <submittedName>
        <fullName evidence="1">Uncharacterized protein</fullName>
    </submittedName>
</protein>
<gene>
    <name evidence="1" type="ORF">EAF64_01310</name>
</gene>
<comment type="caution">
    <text evidence="1">The sequence shown here is derived from an EMBL/GenBank/DDBJ whole genome shotgun (WGS) entry which is preliminary data.</text>
</comment>
<dbReference type="AlphaFoldDB" id="A0A498KZ11"/>
<evidence type="ECO:0000313" key="1">
    <source>
        <dbReference type="EMBL" id="RXK51309.1"/>
    </source>
</evidence>
<dbReference type="Proteomes" id="UP000289691">
    <property type="component" value="Unassembled WGS sequence"/>
</dbReference>
<reference evidence="1 2" key="1">
    <citation type="submission" date="2019-01" db="EMBL/GenBank/DDBJ databases">
        <title>Halorientalis sp. F13-25 a new haloarchaeum isolated from hypersaline water.</title>
        <authorList>
            <person name="Ana D.-V."/>
            <person name="Cristina S.-P."/>
            <person name="Antonio V."/>
        </authorList>
    </citation>
    <scope>NUCLEOTIDE SEQUENCE [LARGE SCALE GENOMIC DNA]</scope>
    <source>
        <strain evidence="1 2">F13-25</strain>
    </source>
</reference>
<evidence type="ECO:0000313" key="2">
    <source>
        <dbReference type="Proteomes" id="UP000289691"/>
    </source>
</evidence>
<dbReference type="OrthoDB" id="379211at2157"/>
<name>A0A498KZ11_9EURY</name>
<sequence>MSRASALGPLATVFAHLPCSRDGLTRLLGSVGLTTDPPPVREPAMAAHAPARTGHLPPFETITLAEQPTASDDCAPSHGVTVWNAGPTRTVTVAVESAGQGDLLETERTLDPNRPLRIELGQADAYTVAVGDGDLLYEVSVEPEWFDRDAAVTDVVVDDDGGVRYSTLAE</sequence>